<feature type="transmembrane region" description="Helical" evidence="1">
    <location>
        <begin position="162"/>
        <end position="186"/>
    </location>
</feature>
<organism evidence="2 3">
    <name type="scientific">Luteolibacter pohnpeiensis</name>
    <dbReference type="NCBI Taxonomy" id="454153"/>
    <lineage>
        <taxon>Bacteria</taxon>
        <taxon>Pseudomonadati</taxon>
        <taxon>Verrucomicrobiota</taxon>
        <taxon>Verrucomicrobiia</taxon>
        <taxon>Verrucomicrobiales</taxon>
        <taxon>Verrucomicrobiaceae</taxon>
        <taxon>Luteolibacter</taxon>
    </lineage>
</organism>
<comment type="caution">
    <text evidence="2">The sequence shown here is derived from an EMBL/GenBank/DDBJ whole genome shotgun (WGS) entry which is preliminary data.</text>
</comment>
<keyword evidence="3" id="KW-1185">Reference proteome</keyword>
<gene>
    <name evidence="2" type="ORF">JIN85_09850</name>
</gene>
<evidence type="ECO:0000256" key="1">
    <source>
        <dbReference type="SAM" id="Phobius"/>
    </source>
</evidence>
<accession>A0A934S8D5</accession>
<dbReference type="Proteomes" id="UP000603141">
    <property type="component" value="Unassembled WGS sequence"/>
</dbReference>
<reference evidence="2" key="1">
    <citation type="submission" date="2021-01" db="EMBL/GenBank/DDBJ databases">
        <title>Modified the classification status of verrucomicrobia.</title>
        <authorList>
            <person name="Feng X."/>
        </authorList>
    </citation>
    <scope>NUCLEOTIDE SEQUENCE</scope>
    <source>
        <strain evidence="2">KCTC 22041</strain>
    </source>
</reference>
<proteinExistence type="predicted"/>
<feature type="transmembrane region" description="Helical" evidence="1">
    <location>
        <begin position="58"/>
        <end position="84"/>
    </location>
</feature>
<dbReference type="RefSeq" id="WP_200270143.1">
    <property type="nucleotide sequence ID" value="NZ_JAENIJ010000013.1"/>
</dbReference>
<dbReference type="AlphaFoldDB" id="A0A934S8D5"/>
<protein>
    <submittedName>
        <fullName evidence="2">Uncharacterized protein</fullName>
    </submittedName>
</protein>
<feature type="transmembrane region" description="Helical" evidence="1">
    <location>
        <begin position="226"/>
        <end position="247"/>
    </location>
</feature>
<keyword evidence="1" id="KW-0812">Transmembrane</keyword>
<dbReference type="EMBL" id="JAENIJ010000013">
    <property type="protein sequence ID" value="MBK1882721.1"/>
    <property type="molecule type" value="Genomic_DNA"/>
</dbReference>
<keyword evidence="1" id="KW-0472">Membrane</keyword>
<keyword evidence="1" id="KW-1133">Transmembrane helix</keyword>
<evidence type="ECO:0000313" key="2">
    <source>
        <dbReference type="EMBL" id="MBK1882721.1"/>
    </source>
</evidence>
<feature type="transmembrane region" description="Helical" evidence="1">
    <location>
        <begin position="91"/>
        <end position="116"/>
    </location>
</feature>
<name>A0A934S8D5_9BACT</name>
<sequence>MIARHYLQPDAKSLDDASAKEIAVAALITIGGMSFYGFSVGFWRSPLMGAFVAVKMPLLIFLTLACNGLLNGLFGILLGAGFAFRQSLLALLNAFAVAALILGSLAPVTFLLALNAPAPDAPGAVTAHAAYLLTHTCLIAFAGIMANIRLHQVLAARAASRFAANATLVAWLAGNGFLGAQFSWILRPFFGSPHLEVAFLRSDPMRGNFYQSVWHSFDRITHGQPIPTLVILTIFASLLFSVSKHLTSNRKRYEPRRAN</sequence>
<feature type="transmembrane region" description="Helical" evidence="1">
    <location>
        <begin position="128"/>
        <end position="150"/>
    </location>
</feature>
<feature type="transmembrane region" description="Helical" evidence="1">
    <location>
        <begin position="21"/>
        <end position="38"/>
    </location>
</feature>
<evidence type="ECO:0000313" key="3">
    <source>
        <dbReference type="Proteomes" id="UP000603141"/>
    </source>
</evidence>